<dbReference type="PROSITE" id="PS51975">
    <property type="entry name" value="RNASE_H_2"/>
    <property type="match status" value="1"/>
</dbReference>
<dbReference type="GO" id="GO:0046872">
    <property type="term" value="F:metal ion binding"/>
    <property type="evidence" value="ECO:0007669"/>
    <property type="project" value="UniProtKB-KW"/>
</dbReference>
<feature type="binding site" evidence="11">
    <location>
        <position position="8"/>
    </location>
    <ligand>
        <name>a divalent metal cation</name>
        <dbReference type="ChEBI" id="CHEBI:60240"/>
    </ligand>
</feature>
<dbReference type="InterPro" id="IPR024567">
    <property type="entry name" value="RNase_HII/HIII_dom"/>
</dbReference>
<comment type="cofactor">
    <cofactor evidence="2">
        <name>Mg(2+)</name>
        <dbReference type="ChEBI" id="CHEBI:18420"/>
    </cofactor>
</comment>
<keyword evidence="10" id="KW-0464">Manganese</keyword>
<dbReference type="OrthoDB" id="7462577at2759"/>
<dbReference type="GO" id="GO:0043137">
    <property type="term" value="P:DNA replication, removal of RNA primer"/>
    <property type="evidence" value="ECO:0007669"/>
    <property type="project" value="TreeGrafter"/>
</dbReference>
<feature type="domain" description="RNase H type-2" evidence="13">
    <location>
        <begin position="1"/>
        <end position="192"/>
    </location>
</feature>
<protein>
    <recommendedName>
        <fullName evidence="12">Ribonuclease</fullName>
        <ecNumber evidence="12">3.1.26.4</ecNumber>
    </recommendedName>
</protein>
<comment type="subcellular location">
    <subcellularLocation>
        <location evidence="3">Cytoplasm</location>
    </subcellularLocation>
</comment>
<reference evidence="14" key="1">
    <citation type="submission" date="2021-02" db="EMBL/GenBank/DDBJ databases">
        <title>First Annotated Genome of the Yellow-green Alga Tribonema minus.</title>
        <authorList>
            <person name="Mahan K.M."/>
        </authorList>
    </citation>
    <scope>NUCLEOTIDE SEQUENCE</scope>
    <source>
        <strain evidence="14">UTEX B ZZ1240</strain>
    </source>
</reference>
<dbReference type="Gene3D" id="3.30.420.10">
    <property type="entry name" value="Ribonuclease H-like superfamily/Ribonuclease H"/>
    <property type="match status" value="1"/>
</dbReference>
<proteinExistence type="inferred from homology"/>
<organism evidence="14 15">
    <name type="scientific">Tribonema minus</name>
    <dbReference type="NCBI Taxonomy" id="303371"/>
    <lineage>
        <taxon>Eukaryota</taxon>
        <taxon>Sar</taxon>
        <taxon>Stramenopiles</taxon>
        <taxon>Ochrophyta</taxon>
        <taxon>PX clade</taxon>
        <taxon>Xanthophyceae</taxon>
        <taxon>Tribonematales</taxon>
        <taxon>Tribonemataceae</taxon>
        <taxon>Tribonema</taxon>
    </lineage>
</organism>
<dbReference type="InterPro" id="IPR036397">
    <property type="entry name" value="RNaseH_sf"/>
</dbReference>
<dbReference type="CDD" id="cd07182">
    <property type="entry name" value="RNase_HII_bacteria_HII_like"/>
    <property type="match status" value="1"/>
</dbReference>
<accession>A0A835Z0D9</accession>
<dbReference type="GO" id="GO:0003723">
    <property type="term" value="F:RNA binding"/>
    <property type="evidence" value="ECO:0007669"/>
    <property type="project" value="UniProtKB-UniRule"/>
</dbReference>
<dbReference type="AlphaFoldDB" id="A0A835Z0D9"/>
<evidence type="ECO:0000256" key="12">
    <source>
        <dbReference type="RuleBase" id="RU003515"/>
    </source>
</evidence>
<evidence type="ECO:0000256" key="4">
    <source>
        <dbReference type="ARBA" id="ARBA00007383"/>
    </source>
</evidence>
<dbReference type="Pfam" id="PF01351">
    <property type="entry name" value="RNase_HII"/>
    <property type="match status" value="1"/>
</dbReference>
<keyword evidence="5" id="KW-0963">Cytoplasm</keyword>
<evidence type="ECO:0000256" key="7">
    <source>
        <dbReference type="ARBA" id="ARBA00022723"/>
    </source>
</evidence>
<evidence type="ECO:0000256" key="11">
    <source>
        <dbReference type="PROSITE-ProRule" id="PRU01319"/>
    </source>
</evidence>
<comment type="similarity">
    <text evidence="4 12">Belongs to the RNase HII family.</text>
</comment>
<gene>
    <name evidence="14" type="ORF">JKP88DRAFT_163649</name>
</gene>
<dbReference type="PANTHER" id="PTHR10954">
    <property type="entry name" value="RIBONUCLEASE H2 SUBUNIT A"/>
    <property type="match status" value="1"/>
</dbReference>
<dbReference type="Proteomes" id="UP000664859">
    <property type="component" value="Unassembled WGS sequence"/>
</dbReference>
<dbReference type="GO" id="GO:0004523">
    <property type="term" value="F:RNA-DNA hybrid ribonuclease activity"/>
    <property type="evidence" value="ECO:0007669"/>
    <property type="project" value="UniProtKB-UniRule"/>
</dbReference>
<dbReference type="InterPro" id="IPR001352">
    <property type="entry name" value="RNase_HII/HIII"/>
</dbReference>
<comment type="function">
    <text evidence="12">Endonuclease that specifically degrades the RNA of RNA-DNA hybrids.</text>
</comment>
<evidence type="ECO:0000256" key="2">
    <source>
        <dbReference type="ARBA" id="ARBA00001946"/>
    </source>
</evidence>
<dbReference type="SUPFAM" id="SSF53098">
    <property type="entry name" value="Ribonuclease H-like"/>
    <property type="match status" value="1"/>
</dbReference>
<dbReference type="PANTHER" id="PTHR10954:SF18">
    <property type="entry name" value="RIBONUCLEASE HII"/>
    <property type="match status" value="1"/>
</dbReference>
<comment type="caution">
    <text evidence="14">The sequence shown here is derived from an EMBL/GenBank/DDBJ whole genome shotgun (WGS) entry which is preliminary data.</text>
</comment>
<keyword evidence="9 11" id="KW-0378">Hydrolase</keyword>
<dbReference type="NCBIfam" id="NF000595">
    <property type="entry name" value="PRK00015.1-3"/>
    <property type="match status" value="1"/>
</dbReference>
<evidence type="ECO:0000256" key="1">
    <source>
        <dbReference type="ARBA" id="ARBA00000077"/>
    </source>
</evidence>
<evidence type="ECO:0000313" key="14">
    <source>
        <dbReference type="EMBL" id="KAG5184108.1"/>
    </source>
</evidence>
<feature type="binding site" evidence="11">
    <location>
        <position position="104"/>
    </location>
    <ligand>
        <name>a divalent metal cation</name>
        <dbReference type="ChEBI" id="CHEBI:60240"/>
    </ligand>
</feature>
<evidence type="ECO:0000259" key="13">
    <source>
        <dbReference type="PROSITE" id="PS51975"/>
    </source>
</evidence>
<dbReference type="GO" id="GO:0032299">
    <property type="term" value="C:ribonuclease H2 complex"/>
    <property type="evidence" value="ECO:0007669"/>
    <property type="project" value="TreeGrafter"/>
</dbReference>
<feature type="binding site" evidence="11">
    <location>
        <position position="7"/>
    </location>
    <ligand>
        <name>a divalent metal cation</name>
        <dbReference type="ChEBI" id="CHEBI:60240"/>
    </ligand>
</feature>
<keyword evidence="15" id="KW-1185">Reference proteome</keyword>
<name>A0A835Z0D9_9STRA</name>
<dbReference type="EMBL" id="JAFCMP010000179">
    <property type="protein sequence ID" value="KAG5184108.1"/>
    <property type="molecule type" value="Genomic_DNA"/>
</dbReference>
<sequence>MVEVGVDEVGRGCLFGSVVAAAVALPETFPDDGWREIKDSKKLSPRKRALLDSYIRMHAIAFGIGIATASEIDELNILQSTMLAMHRALDQVSAQVEISSIKVDGNYFKAYHEVPYECIVKGDTKVLSIAAASIIAKVFRDNMMKTLVTDNPDLAQYGISTNMGYPTQAHIRAISQHGLTDQHRKSFVVKSL</sequence>
<dbReference type="EC" id="3.1.26.4" evidence="12"/>
<keyword evidence="7 11" id="KW-0479">Metal-binding</keyword>
<keyword evidence="6 11" id="KW-0540">Nuclease</keyword>
<evidence type="ECO:0000256" key="5">
    <source>
        <dbReference type="ARBA" id="ARBA00022490"/>
    </source>
</evidence>
<evidence type="ECO:0000256" key="3">
    <source>
        <dbReference type="ARBA" id="ARBA00004496"/>
    </source>
</evidence>
<dbReference type="InterPro" id="IPR012337">
    <property type="entry name" value="RNaseH-like_sf"/>
</dbReference>
<keyword evidence="8 11" id="KW-0255">Endonuclease</keyword>
<dbReference type="InterPro" id="IPR022898">
    <property type="entry name" value="RNase_HII"/>
</dbReference>
<evidence type="ECO:0000313" key="15">
    <source>
        <dbReference type="Proteomes" id="UP000664859"/>
    </source>
</evidence>
<evidence type="ECO:0000256" key="9">
    <source>
        <dbReference type="ARBA" id="ARBA00022801"/>
    </source>
</evidence>
<comment type="catalytic activity">
    <reaction evidence="1 11 12">
        <text>Endonucleolytic cleavage to 5'-phosphomonoester.</text>
        <dbReference type="EC" id="3.1.26.4"/>
    </reaction>
</comment>
<evidence type="ECO:0000256" key="6">
    <source>
        <dbReference type="ARBA" id="ARBA00022722"/>
    </source>
</evidence>
<comment type="cofactor">
    <cofactor evidence="11">
        <name>Mn(2+)</name>
        <dbReference type="ChEBI" id="CHEBI:29035"/>
    </cofactor>
    <cofactor evidence="11">
        <name>Mg(2+)</name>
        <dbReference type="ChEBI" id="CHEBI:18420"/>
    </cofactor>
    <text evidence="11">Manganese or magnesium. Binds 1 divalent metal ion per monomer in the absence of substrate. May bind a second metal ion after substrate binding.</text>
</comment>
<evidence type="ECO:0000256" key="8">
    <source>
        <dbReference type="ARBA" id="ARBA00022759"/>
    </source>
</evidence>
<evidence type="ECO:0000256" key="10">
    <source>
        <dbReference type="ARBA" id="ARBA00023211"/>
    </source>
</evidence>
<dbReference type="GO" id="GO:0006298">
    <property type="term" value="P:mismatch repair"/>
    <property type="evidence" value="ECO:0007669"/>
    <property type="project" value="TreeGrafter"/>
</dbReference>
<dbReference type="GO" id="GO:0005737">
    <property type="term" value="C:cytoplasm"/>
    <property type="evidence" value="ECO:0007669"/>
    <property type="project" value="UniProtKB-SubCell"/>
</dbReference>